<feature type="transmembrane region" description="Helical" evidence="1">
    <location>
        <begin position="247"/>
        <end position="271"/>
    </location>
</feature>
<dbReference type="AlphaFoldDB" id="A0A2W2FBZ5"/>
<evidence type="ECO:0000256" key="1">
    <source>
        <dbReference type="SAM" id="Phobius"/>
    </source>
</evidence>
<evidence type="ECO:0000313" key="3">
    <source>
        <dbReference type="Proteomes" id="UP000249304"/>
    </source>
</evidence>
<dbReference type="EMBL" id="POUD01000168">
    <property type="protein sequence ID" value="PZG13044.1"/>
    <property type="molecule type" value="Genomic_DNA"/>
</dbReference>
<reference evidence="2 3" key="1">
    <citation type="submission" date="2018-01" db="EMBL/GenBank/DDBJ databases">
        <title>Draft genome sequence of Nonomuraea sp. KC333.</title>
        <authorList>
            <person name="Sahin N."/>
            <person name="Saygin H."/>
            <person name="Ay H."/>
        </authorList>
    </citation>
    <scope>NUCLEOTIDE SEQUENCE [LARGE SCALE GENOMIC DNA]</scope>
    <source>
        <strain evidence="2 3">KC333</strain>
    </source>
</reference>
<sequence length="349" mass="36077">MRLSTWPRWVAGAATGWGLGLLGLALSWALGNEHGRPPAHFDLPRSFWWTLVALAVAVTAAARGRPALVWAAAVVPLLGTFGLVMQVVAALGMGYVEDWPALLVSLYFAAGATLFTGTALAEGRAARGVCARCGHSHPDGPVAGRIHPEPARAPAAVRWTAYLGAAVFVPYIVMKAVWALGVPLAGSVGPDLAAGSGPSAVLGRLGIDLTSVLALAGAVLSAALVNRWGQAFPRWVPVLGGRRVSRWVLLVPAWLGATSLGLYPFLVLALLVSGADLSLPDGLGAWVAVVGLAGFGGWGLSVGVAAASYQRRTRPRCRLVFAGPGRLQAPRVFPVDRNPSPATLVDPGA</sequence>
<dbReference type="Proteomes" id="UP000249304">
    <property type="component" value="Unassembled WGS sequence"/>
</dbReference>
<feature type="transmembrane region" description="Helical" evidence="1">
    <location>
        <begin position="69"/>
        <end position="93"/>
    </location>
</feature>
<feature type="transmembrane region" description="Helical" evidence="1">
    <location>
        <begin position="99"/>
        <end position="121"/>
    </location>
</feature>
<comment type="caution">
    <text evidence="2">The sequence shown here is derived from an EMBL/GenBank/DDBJ whole genome shotgun (WGS) entry which is preliminary data.</text>
</comment>
<accession>A0A2W2FBZ5</accession>
<feature type="transmembrane region" description="Helical" evidence="1">
    <location>
        <begin position="161"/>
        <end position="185"/>
    </location>
</feature>
<dbReference type="RefSeq" id="WP_111182545.1">
    <property type="nucleotide sequence ID" value="NZ_POUD01000168.1"/>
</dbReference>
<proteinExistence type="predicted"/>
<feature type="transmembrane region" description="Helical" evidence="1">
    <location>
        <begin position="283"/>
        <end position="309"/>
    </location>
</feature>
<keyword evidence="1" id="KW-0812">Transmembrane</keyword>
<keyword evidence="1" id="KW-1133">Transmembrane helix</keyword>
<dbReference type="OrthoDB" id="4207230at2"/>
<name>A0A2W2FBZ5_9ACTN</name>
<organism evidence="2 3">
    <name type="scientific">Nonomuraea aridisoli</name>
    <dbReference type="NCBI Taxonomy" id="2070368"/>
    <lineage>
        <taxon>Bacteria</taxon>
        <taxon>Bacillati</taxon>
        <taxon>Actinomycetota</taxon>
        <taxon>Actinomycetes</taxon>
        <taxon>Streptosporangiales</taxon>
        <taxon>Streptosporangiaceae</taxon>
        <taxon>Nonomuraea</taxon>
    </lineage>
</organism>
<evidence type="ECO:0000313" key="2">
    <source>
        <dbReference type="EMBL" id="PZG13044.1"/>
    </source>
</evidence>
<keyword evidence="3" id="KW-1185">Reference proteome</keyword>
<feature type="transmembrane region" description="Helical" evidence="1">
    <location>
        <begin position="46"/>
        <end position="62"/>
    </location>
</feature>
<keyword evidence="1" id="KW-0472">Membrane</keyword>
<gene>
    <name evidence="2" type="ORF">C1J01_31085</name>
</gene>
<feature type="transmembrane region" description="Helical" evidence="1">
    <location>
        <begin position="205"/>
        <end position="226"/>
    </location>
</feature>
<protein>
    <submittedName>
        <fullName evidence="2">Uncharacterized protein</fullName>
    </submittedName>
</protein>